<sequence>MRQRRATIKNPQQEVRIFRLRSIVAAGLVLVLAGCLLARLVFLQVVEHDIYTTRSDKNRVRVEPLPPTRGLIYDRNGRLLAENRPNYNLTIVRERAGDLETTLERLVEILDLPPDEIEDFKERSRQRQRPYQPALLMSELSQEQIARLAVNRYRLPGVEVEAQLLRYYPDAKPLSHTLGYVGRINQAELKTLDKGNYSGTHFIGKTGIERFYEEALHGQAGLRKVETNARGRVLRELSRIDPQPGKDLTLTIDRGLQDLAYRLLKGRRGAIVAIEPESGEILAMASVPGFDSNEFVTGISVKSYRALQSDIDLPLFNRAIRGQYPPASTVKPFMSLAGLDNGVITPQTTFFDPGYFQLPNDSHKYRNWLRWGHGRVNMRRGIAVSNDTYFYNVAYRLGIDRISEYMHKFGFGEQTALDVQGALPGLMPSKEWKRNRYDKPWYPGETISIGIGQGYWLTTPLQLASAEAVLANRGRHVTPHLAKRIGDETVLLPRSEEKPDVVVENSAWWDEVIGALEDVVNGREGTARKYVGPGLKYRMAGKSGTAQVFTLGQDQKYNGHELAERLRDHALFAAFAPVENPEIAVSVVVENGQGGSSVAGPMARAITDYWLLPRIDPVARDAALTLAAALEETAAQAEQSETPAGVNDAD</sequence>
<reference evidence="17 18" key="1">
    <citation type="submission" date="2024-02" db="EMBL/GenBank/DDBJ databases">
        <title>Bacteria isolated from the canopy kelp, Nereocystis luetkeana.</title>
        <authorList>
            <person name="Pfister C.A."/>
            <person name="Younker I.T."/>
            <person name="Light S.H."/>
        </authorList>
    </citation>
    <scope>NUCLEOTIDE SEQUENCE [LARGE SCALE GENOMIC DNA]</scope>
    <source>
        <strain evidence="17 18">TI.5.07</strain>
    </source>
</reference>
<keyword evidence="8 14" id="KW-0378">Hydrolase</keyword>
<protein>
    <recommendedName>
        <fullName evidence="14">Peptidoglycan D,D-transpeptidase MrdA</fullName>
        <ecNumber evidence="14">3.4.16.4</ecNumber>
    </recommendedName>
    <alternativeName>
        <fullName evidence="14">Penicillin-binding protein 2</fullName>
        <shortName evidence="14">PBP-2</shortName>
    </alternativeName>
</protein>
<keyword evidence="9 14" id="KW-0133">Cell shape</keyword>
<feature type="active site" description="Acyl-ester intermediate" evidence="14">
    <location>
        <position position="328"/>
    </location>
</feature>
<comment type="catalytic activity">
    <reaction evidence="14">
        <text>Preferential cleavage: (Ac)2-L-Lys-D-Ala-|-D-Ala. Also transpeptidation of peptidyl-alanyl moieties that are N-acyl substituents of D-alanine.</text>
        <dbReference type="EC" id="3.4.16.4"/>
    </reaction>
</comment>
<keyword evidence="10 14" id="KW-0573">Peptidoglycan synthesis</keyword>
<keyword evidence="5 14" id="KW-0121">Carboxypeptidase</keyword>
<name>A0ABU9GFC2_COBMA</name>
<evidence type="ECO:0000256" key="2">
    <source>
        <dbReference type="ARBA" id="ARBA00004236"/>
    </source>
</evidence>
<dbReference type="Pfam" id="PF03717">
    <property type="entry name" value="PBP_dimer"/>
    <property type="match status" value="1"/>
</dbReference>
<evidence type="ECO:0000256" key="9">
    <source>
        <dbReference type="ARBA" id="ARBA00022960"/>
    </source>
</evidence>
<dbReference type="Gene3D" id="3.30.1390.30">
    <property type="entry name" value="Penicillin-binding protein 2a, domain 3"/>
    <property type="match status" value="1"/>
</dbReference>
<dbReference type="PANTHER" id="PTHR30627:SF2">
    <property type="entry name" value="PEPTIDOGLYCAN D,D-TRANSPEPTIDASE MRDA"/>
    <property type="match status" value="1"/>
</dbReference>
<dbReference type="InterPro" id="IPR050515">
    <property type="entry name" value="Beta-lactam/transpept"/>
</dbReference>
<organism evidence="17 18">
    <name type="scientific">Cobetia marina</name>
    <name type="common">Deleya marina</name>
    <dbReference type="NCBI Taxonomy" id="28258"/>
    <lineage>
        <taxon>Bacteria</taxon>
        <taxon>Pseudomonadati</taxon>
        <taxon>Pseudomonadota</taxon>
        <taxon>Gammaproteobacteria</taxon>
        <taxon>Oceanospirillales</taxon>
        <taxon>Halomonadaceae</taxon>
        <taxon>Cobetia</taxon>
    </lineage>
</organism>
<evidence type="ECO:0000256" key="12">
    <source>
        <dbReference type="ARBA" id="ARBA00023136"/>
    </source>
</evidence>
<comment type="subcellular location">
    <subcellularLocation>
        <location evidence="14">Cell inner membrane</location>
        <topology evidence="14">Single-pass membrane protein</topology>
    </subcellularLocation>
    <subcellularLocation>
        <location evidence="2">Cell membrane</location>
    </subcellularLocation>
    <subcellularLocation>
        <location evidence="1">Membrane</location>
        <topology evidence="1">Single-pass membrane protein</topology>
    </subcellularLocation>
</comment>
<evidence type="ECO:0000256" key="1">
    <source>
        <dbReference type="ARBA" id="ARBA00004167"/>
    </source>
</evidence>
<comment type="caution">
    <text evidence="14">Lacks conserved residue(s) required for the propagation of feature annotation.</text>
</comment>
<comment type="pathway">
    <text evidence="14">Cell wall biogenesis; peptidoglycan biosynthesis.</text>
</comment>
<dbReference type="InterPro" id="IPR036138">
    <property type="entry name" value="PBP_dimer_sf"/>
</dbReference>
<dbReference type="GO" id="GO:0009002">
    <property type="term" value="F:serine-type D-Ala-D-Ala carboxypeptidase activity"/>
    <property type="evidence" value="ECO:0007669"/>
    <property type="project" value="UniProtKB-EC"/>
</dbReference>
<comment type="caution">
    <text evidence="17">The sequence shown here is derived from an EMBL/GenBank/DDBJ whole genome shotgun (WGS) entry which is preliminary data.</text>
</comment>
<evidence type="ECO:0000256" key="10">
    <source>
        <dbReference type="ARBA" id="ARBA00022984"/>
    </source>
</evidence>
<evidence type="ECO:0000256" key="11">
    <source>
        <dbReference type="ARBA" id="ARBA00022989"/>
    </source>
</evidence>
<dbReference type="RefSeq" id="WP_341542437.1">
    <property type="nucleotide sequence ID" value="NZ_JBAKAP010000009.1"/>
</dbReference>
<keyword evidence="4 14" id="KW-0997">Cell inner membrane</keyword>
<proteinExistence type="inferred from homology"/>
<feature type="domain" description="Penicillin-binding protein dimerisation" evidence="16">
    <location>
        <begin position="65"/>
        <end position="237"/>
    </location>
</feature>
<comment type="similarity">
    <text evidence="14">Belongs to the transpeptidase family. MrdA subfamily.</text>
</comment>
<feature type="domain" description="Penicillin-binding protein transpeptidase" evidence="15">
    <location>
        <begin position="269"/>
        <end position="607"/>
    </location>
</feature>
<evidence type="ECO:0000256" key="6">
    <source>
        <dbReference type="ARBA" id="ARBA00022670"/>
    </source>
</evidence>
<gene>
    <name evidence="14 17" type="primary">mrdA</name>
    <name evidence="17" type="ORF">V6243_10000</name>
</gene>
<evidence type="ECO:0000256" key="13">
    <source>
        <dbReference type="ARBA" id="ARBA00023316"/>
    </source>
</evidence>
<dbReference type="EC" id="3.4.16.4" evidence="14"/>
<dbReference type="HAMAP" id="MF_02081">
    <property type="entry name" value="MrdA_transpept"/>
    <property type="match status" value="1"/>
</dbReference>
<dbReference type="SUPFAM" id="SSF56519">
    <property type="entry name" value="Penicillin binding protein dimerisation domain"/>
    <property type="match status" value="1"/>
</dbReference>
<keyword evidence="6 14" id="KW-0645">Protease</keyword>
<evidence type="ECO:0000256" key="8">
    <source>
        <dbReference type="ARBA" id="ARBA00022801"/>
    </source>
</evidence>
<evidence type="ECO:0000256" key="3">
    <source>
        <dbReference type="ARBA" id="ARBA00022475"/>
    </source>
</evidence>
<dbReference type="Gene3D" id="3.40.710.10">
    <property type="entry name" value="DD-peptidase/beta-lactamase superfamily"/>
    <property type="match status" value="1"/>
</dbReference>
<evidence type="ECO:0000256" key="4">
    <source>
        <dbReference type="ARBA" id="ARBA00022519"/>
    </source>
</evidence>
<evidence type="ECO:0000313" key="18">
    <source>
        <dbReference type="Proteomes" id="UP001378242"/>
    </source>
</evidence>
<dbReference type="InterPro" id="IPR017790">
    <property type="entry name" value="Penicillin-binding_protein_2"/>
</dbReference>
<comment type="function">
    <text evidence="14">Catalyzes cross-linking of the peptidoglycan cell wall.</text>
</comment>
<keyword evidence="7 14" id="KW-0812">Transmembrane</keyword>
<keyword evidence="13 14" id="KW-0961">Cell wall biogenesis/degradation</keyword>
<dbReference type="InterPro" id="IPR012338">
    <property type="entry name" value="Beta-lactam/transpept-like"/>
</dbReference>
<evidence type="ECO:0000256" key="14">
    <source>
        <dbReference type="HAMAP-Rule" id="MF_02081"/>
    </source>
</evidence>
<evidence type="ECO:0000256" key="5">
    <source>
        <dbReference type="ARBA" id="ARBA00022645"/>
    </source>
</evidence>
<evidence type="ECO:0000259" key="16">
    <source>
        <dbReference type="Pfam" id="PF03717"/>
    </source>
</evidence>
<dbReference type="PROSITE" id="PS51257">
    <property type="entry name" value="PROKAR_LIPOPROTEIN"/>
    <property type="match status" value="1"/>
</dbReference>
<dbReference type="SUPFAM" id="SSF56601">
    <property type="entry name" value="beta-lactamase/transpeptidase-like"/>
    <property type="match status" value="1"/>
</dbReference>
<dbReference type="InterPro" id="IPR005311">
    <property type="entry name" value="PBP_dimer"/>
</dbReference>
<dbReference type="Proteomes" id="UP001378242">
    <property type="component" value="Unassembled WGS sequence"/>
</dbReference>
<keyword evidence="3 14" id="KW-1003">Cell membrane</keyword>
<dbReference type="InterPro" id="IPR001460">
    <property type="entry name" value="PCN-bd_Tpept"/>
</dbReference>
<keyword evidence="11 14" id="KW-1133">Transmembrane helix</keyword>
<keyword evidence="12 14" id="KW-0472">Membrane</keyword>
<evidence type="ECO:0000259" key="15">
    <source>
        <dbReference type="Pfam" id="PF00905"/>
    </source>
</evidence>
<dbReference type="Gene3D" id="3.90.1310.10">
    <property type="entry name" value="Penicillin-binding protein 2a (Domain 2)"/>
    <property type="match status" value="1"/>
</dbReference>
<dbReference type="PANTHER" id="PTHR30627">
    <property type="entry name" value="PEPTIDOGLYCAN D,D-TRANSPEPTIDASE"/>
    <property type="match status" value="1"/>
</dbReference>
<evidence type="ECO:0000313" key="17">
    <source>
        <dbReference type="EMBL" id="MEL0617169.1"/>
    </source>
</evidence>
<dbReference type="NCBIfam" id="TIGR03423">
    <property type="entry name" value="pbp2_mrdA"/>
    <property type="match status" value="1"/>
</dbReference>
<dbReference type="EMBL" id="JBAKAP010000009">
    <property type="protein sequence ID" value="MEL0617169.1"/>
    <property type="molecule type" value="Genomic_DNA"/>
</dbReference>
<accession>A0ABU9GFC2</accession>
<keyword evidence="18" id="KW-1185">Reference proteome</keyword>
<evidence type="ECO:0000256" key="7">
    <source>
        <dbReference type="ARBA" id="ARBA00022692"/>
    </source>
</evidence>
<dbReference type="Pfam" id="PF00905">
    <property type="entry name" value="Transpeptidase"/>
    <property type="match status" value="1"/>
</dbReference>
<feature type="transmembrane region" description="Helical" evidence="14">
    <location>
        <begin position="20"/>
        <end position="42"/>
    </location>
</feature>